<evidence type="ECO:0000313" key="1">
    <source>
        <dbReference type="EMBL" id="KAI8671274.1"/>
    </source>
</evidence>
<reference evidence="1" key="1">
    <citation type="submission" date="2022-06" db="EMBL/GenBank/DDBJ databases">
        <title>Fusarium solani species complex genomes reveal bases of compartmentalisation and animal pathogenesis.</title>
        <authorList>
            <person name="Tsai I.J."/>
        </authorList>
    </citation>
    <scope>NUCLEOTIDE SEQUENCE</scope>
    <source>
        <strain evidence="1">Fu6.1</strain>
    </source>
</reference>
<dbReference type="Proteomes" id="UP001065298">
    <property type="component" value="Chromosome 4"/>
</dbReference>
<keyword evidence="2" id="KW-1185">Reference proteome</keyword>
<dbReference type="EMBL" id="CM046506">
    <property type="protein sequence ID" value="KAI8671274.1"/>
    <property type="molecule type" value="Genomic_DNA"/>
</dbReference>
<name>A0ACC0R259_9HYPO</name>
<comment type="caution">
    <text evidence="1">The sequence shown here is derived from an EMBL/GenBank/DDBJ whole genome shotgun (WGS) entry which is preliminary data.</text>
</comment>
<evidence type="ECO:0000313" key="2">
    <source>
        <dbReference type="Proteomes" id="UP001065298"/>
    </source>
</evidence>
<protein>
    <submittedName>
        <fullName evidence="1">Histidine--tRNA ligase</fullName>
    </submittedName>
</protein>
<accession>A0ACC0R259</accession>
<keyword evidence="1" id="KW-0436">Ligase</keyword>
<gene>
    <name evidence="1" type="ORF">NCS57_00602000</name>
</gene>
<organism evidence="1 2">
    <name type="scientific">Fusarium keratoplasticum</name>
    <dbReference type="NCBI Taxonomy" id="1328300"/>
    <lineage>
        <taxon>Eukaryota</taxon>
        <taxon>Fungi</taxon>
        <taxon>Dikarya</taxon>
        <taxon>Ascomycota</taxon>
        <taxon>Pezizomycotina</taxon>
        <taxon>Sordariomycetes</taxon>
        <taxon>Hypocreomycetidae</taxon>
        <taxon>Hypocreales</taxon>
        <taxon>Nectriaceae</taxon>
        <taxon>Fusarium</taxon>
        <taxon>Fusarium solani species complex</taxon>
    </lineage>
</organism>
<proteinExistence type="predicted"/>
<sequence length="657" mass="72013">MKPKPASAKFSLARSTLASSTASYYLARPLTSIAAASSVSYLSSHGPPSCLGRRPRLSVNGLGPSIKGFSQPRHSSSSSSTTAPRPTRSQQPHKMAPKNKFELKTPKGTKDFLTLRGGEGKDMVIRDHIFNTITQVFKRHGGVTIDTPVFELREILAGKYGEDSKLIYDLADQGGEICSLRYDLTVPFARFLAMNKDIQNIKRYHIAKVYRRDQPAMTKGRMREFYQCDFDIAGTYDAMLPDAEVIRIISEVFEGLGWNGAYTIKMNHRKILDGIFQVCGVPEDKIRTISSAVDKLDKLPWADVRKEMTEEKGLDGEVADRIGEWVILKGKQDLLEKLQNNESLAANESMKKGMADLALLFEYLEAFNVLDRVSFDLSLARGLDYYTGLIYEVVTEGSAPQVAPGHEDEAPKPSKKKGKKGSDDDDRSGDPTVGVGSVAAGGRYDNLVGMFSGKNQIPCVGISFGVDRIFSITKARMAAEKNSAVRGNDVDVYVMAFGKGFLKERMSVCTKLWEAGIKAEFLYKVKPKLPAQFKAAEANGVPFAIFLGDDEVASGKVKIKEMGLQDGHPEKEGILVDLADMAKEVKVRLQRKRELDHLTRQAEGLRVVHGIKGDEVKDGEKKNEAQPEAAPETAAPEAAAPEASPAAEEQTPTNPAA</sequence>